<comment type="subcellular location">
    <subcellularLocation>
        <location evidence="1">Cell membrane</location>
        <topology evidence="1">Multi-pass membrane protein</topology>
    </subcellularLocation>
</comment>
<feature type="transmembrane region" description="Helical" evidence="9">
    <location>
        <begin position="49"/>
        <end position="71"/>
    </location>
</feature>
<keyword evidence="5 9" id="KW-1133">Transmembrane helix</keyword>
<sequence>MVAKNPLLGGRMSIRKRFMATVINDIWPEVVFFTLVATMVYLVTTKTDVHLVFSNALLSVLGTVLGLVISFRTSSAYERYQEGRKMWTNVAIQCRNTAQLIWLHVPNERPAKDAIAAMSTLEGIIEKKSMINVVQAFAVSVKHYLRGESGVYYQDLYPLISFLPRYTSHGGQTEADMLPLWQASEDGDHPYDHTQSAPASRMGSLSEAEMGMGTATATTLSYDGSRPSHSRKGSSFFGSRRNHDYVDAEKVLPTVQVHRPLKPARNPPLSDIFDYIPFLRIFKVLARPFTGKKEPQVAKRSLMGRKRQPELGDSNVPLEIIMFLSGYSAHLLRAGAIQPAPASALVTAINNLSDNLANLERIGNTPLPFAYQAHLRMSLWIYLFFLPWQIETVMGYLTIPGTAFAAFLFLGFLEIGQEIENPFNYDLNDLDLDVFCLSIQRELNEITAHHVPADPTSYIFSSWNQPFAPADRRSAEDILRQGSQYTNTSAGADSQPGLMSVQRTLLKAYRDIDEHTRR</sequence>
<keyword evidence="11" id="KW-1185">Reference proteome</keyword>
<evidence type="ECO:0000256" key="6">
    <source>
        <dbReference type="ARBA" id="ARBA00023065"/>
    </source>
</evidence>
<feature type="region of interest" description="Disordered" evidence="8">
    <location>
        <begin position="183"/>
        <end position="238"/>
    </location>
</feature>
<keyword evidence="6" id="KW-0406">Ion transport</keyword>
<evidence type="ECO:0000256" key="2">
    <source>
        <dbReference type="ARBA" id="ARBA00022448"/>
    </source>
</evidence>
<evidence type="ECO:0000256" key="8">
    <source>
        <dbReference type="SAM" id="MobiDB-lite"/>
    </source>
</evidence>
<evidence type="ECO:0000256" key="4">
    <source>
        <dbReference type="ARBA" id="ARBA00022692"/>
    </source>
</evidence>
<keyword evidence="4 9" id="KW-0812">Transmembrane</keyword>
<evidence type="ECO:0000256" key="9">
    <source>
        <dbReference type="SAM" id="Phobius"/>
    </source>
</evidence>
<feature type="compositionally biased region" description="Low complexity" evidence="8">
    <location>
        <begin position="207"/>
        <end position="219"/>
    </location>
</feature>
<organism evidence="10 11">
    <name type="scientific">Tetrapyrgos nigripes</name>
    <dbReference type="NCBI Taxonomy" id="182062"/>
    <lineage>
        <taxon>Eukaryota</taxon>
        <taxon>Fungi</taxon>
        <taxon>Dikarya</taxon>
        <taxon>Basidiomycota</taxon>
        <taxon>Agaricomycotina</taxon>
        <taxon>Agaricomycetes</taxon>
        <taxon>Agaricomycetidae</taxon>
        <taxon>Agaricales</taxon>
        <taxon>Marasmiineae</taxon>
        <taxon>Marasmiaceae</taxon>
        <taxon>Tetrapyrgos</taxon>
    </lineage>
</organism>
<keyword evidence="7 9" id="KW-0472">Membrane</keyword>
<evidence type="ECO:0000256" key="7">
    <source>
        <dbReference type="ARBA" id="ARBA00023136"/>
    </source>
</evidence>
<dbReference type="GO" id="GO:0005254">
    <property type="term" value="F:chloride channel activity"/>
    <property type="evidence" value="ECO:0007669"/>
    <property type="project" value="InterPro"/>
</dbReference>
<dbReference type="PANTHER" id="PTHR33281">
    <property type="entry name" value="UPF0187 PROTEIN YNEE"/>
    <property type="match status" value="1"/>
</dbReference>
<evidence type="ECO:0000313" key="11">
    <source>
        <dbReference type="Proteomes" id="UP000559256"/>
    </source>
</evidence>
<dbReference type="OrthoDB" id="1368at2759"/>
<reference evidence="10 11" key="1">
    <citation type="journal article" date="2020" name="ISME J.">
        <title>Uncovering the hidden diversity of litter-decomposition mechanisms in mushroom-forming fungi.</title>
        <authorList>
            <person name="Floudas D."/>
            <person name="Bentzer J."/>
            <person name="Ahren D."/>
            <person name="Johansson T."/>
            <person name="Persson P."/>
            <person name="Tunlid A."/>
        </authorList>
    </citation>
    <scope>NUCLEOTIDE SEQUENCE [LARGE SCALE GENOMIC DNA]</scope>
    <source>
        <strain evidence="10 11">CBS 291.85</strain>
    </source>
</reference>
<dbReference type="Proteomes" id="UP000559256">
    <property type="component" value="Unassembled WGS sequence"/>
</dbReference>
<dbReference type="AlphaFoldDB" id="A0A8H5GDK6"/>
<keyword evidence="3" id="KW-1003">Cell membrane</keyword>
<protein>
    <submittedName>
        <fullName evidence="10">Uncharacterized protein</fullName>
    </submittedName>
</protein>
<dbReference type="Pfam" id="PF25539">
    <property type="entry name" value="Bestrophin_2"/>
    <property type="match status" value="2"/>
</dbReference>
<evidence type="ECO:0000256" key="5">
    <source>
        <dbReference type="ARBA" id="ARBA00022989"/>
    </source>
</evidence>
<dbReference type="InterPro" id="IPR044669">
    <property type="entry name" value="YneE/VCCN1/2-like"/>
</dbReference>
<accession>A0A8H5GDK6</accession>
<keyword evidence="2" id="KW-0813">Transport</keyword>
<proteinExistence type="predicted"/>
<evidence type="ECO:0000256" key="3">
    <source>
        <dbReference type="ARBA" id="ARBA00022475"/>
    </source>
</evidence>
<dbReference type="PANTHER" id="PTHR33281:SF19">
    <property type="entry name" value="VOLTAGE-DEPENDENT ANION CHANNEL-FORMING PROTEIN YNEE"/>
    <property type="match status" value="1"/>
</dbReference>
<evidence type="ECO:0000313" key="10">
    <source>
        <dbReference type="EMBL" id="KAF5363079.1"/>
    </source>
</evidence>
<dbReference type="GO" id="GO:0005886">
    <property type="term" value="C:plasma membrane"/>
    <property type="evidence" value="ECO:0007669"/>
    <property type="project" value="UniProtKB-SubCell"/>
</dbReference>
<dbReference type="EMBL" id="JAACJM010000035">
    <property type="protein sequence ID" value="KAF5363079.1"/>
    <property type="molecule type" value="Genomic_DNA"/>
</dbReference>
<evidence type="ECO:0000256" key="1">
    <source>
        <dbReference type="ARBA" id="ARBA00004651"/>
    </source>
</evidence>
<name>A0A8H5GDK6_9AGAR</name>
<feature type="transmembrane region" description="Helical" evidence="9">
    <location>
        <begin position="21"/>
        <end position="43"/>
    </location>
</feature>
<gene>
    <name evidence="10" type="ORF">D9758_012609</name>
</gene>
<comment type="caution">
    <text evidence="10">The sequence shown here is derived from an EMBL/GenBank/DDBJ whole genome shotgun (WGS) entry which is preliminary data.</text>
</comment>